<sequence>MCTNQYQAYELTEINSSFPELFEDTFIESGFLWSSQDLKGFNCNKAKVTCEMPVFPILEIGSLESAKNVAEISKKYYGVEYFLASPLTCDVKGYKDSESIYVDRYHVLPHGDRVDLNPNFYDTTDNKRSNCLVIVYNCVFHCFILVCYPSINFFQKIVKSFKEWKRAIN</sequence>
<comment type="caution">
    <text evidence="2">The sequence shown here is derived from an EMBL/GenBank/DDBJ whole genome shotgun (WGS) entry which is preliminary data.</text>
</comment>
<dbReference type="AlphaFoldDB" id="A0AB37UBC2"/>
<keyword evidence="1" id="KW-0472">Membrane</keyword>
<keyword evidence="1" id="KW-0812">Transmembrane</keyword>
<evidence type="ECO:0000313" key="2">
    <source>
        <dbReference type="EMBL" id="RUT02978.1"/>
    </source>
</evidence>
<reference evidence="2 3" key="1">
    <citation type="journal article" date="2019" name="Genome Biol. Evol.">
        <title>Day and night: Metabolic profiles and evolutionary relationships of six axenic non-marine cyanobacteria.</title>
        <authorList>
            <person name="Will S.E."/>
            <person name="Henke P."/>
            <person name="Boedeker C."/>
            <person name="Huang S."/>
            <person name="Brinkmann H."/>
            <person name="Rohde M."/>
            <person name="Jarek M."/>
            <person name="Friedl T."/>
            <person name="Seufert S."/>
            <person name="Schumacher M."/>
            <person name="Overmann J."/>
            <person name="Neumann-Schaal M."/>
            <person name="Petersen J."/>
        </authorList>
    </citation>
    <scope>NUCLEOTIDE SEQUENCE [LARGE SCALE GENOMIC DNA]</scope>
    <source>
        <strain evidence="2 3">SAG 39.79</strain>
    </source>
</reference>
<organism evidence="2 3">
    <name type="scientific">Chroococcidiopsis cubana SAG 39.79</name>
    <dbReference type="NCBI Taxonomy" id="388085"/>
    <lineage>
        <taxon>Bacteria</taxon>
        <taxon>Bacillati</taxon>
        <taxon>Cyanobacteriota</taxon>
        <taxon>Cyanophyceae</taxon>
        <taxon>Chroococcidiopsidales</taxon>
        <taxon>Chroococcidiopsidaceae</taxon>
        <taxon>Chroococcidiopsis</taxon>
    </lineage>
</organism>
<protein>
    <submittedName>
        <fullName evidence="2">Uncharacterized protein</fullName>
    </submittedName>
</protein>
<gene>
    <name evidence="2" type="ORF">DSM107010_61150</name>
</gene>
<evidence type="ECO:0000256" key="1">
    <source>
        <dbReference type="SAM" id="Phobius"/>
    </source>
</evidence>
<dbReference type="EMBL" id="RSCK01000102">
    <property type="protein sequence ID" value="RUT02978.1"/>
    <property type="molecule type" value="Genomic_DNA"/>
</dbReference>
<evidence type="ECO:0000313" key="3">
    <source>
        <dbReference type="Proteomes" id="UP000282574"/>
    </source>
</evidence>
<name>A0AB37UBC2_9CYAN</name>
<accession>A0AB37UBC2</accession>
<proteinExistence type="predicted"/>
<dbReference type="Proteomes" id="UP000282574">
    <property type="component" value="Unassembled WGS sequence"/>
</dbReference>
<keyword evidence="1" id="KW-1133">Transmembrane helix</keyword>
<feature type="transmembrane region" description="Helical" evidence="1">
    <location>
        <begin position="134"/>
        <end position="154"/>
    </location>
</feature>
<dbReference type="RefSeq" id="WP_106167756.1">
    <property type="nucleotide sequence ID" value="NZ_JAVKZF010000004.1"/>
</dbReference>
<keyword evidence="3" id="KW-1185">Reference proteome</keyword>